<keyword evidence="3" id="KW-1185">Reference proteome</keyword>
<dbReference type="Proteomes" id="UP001528850">
    <property type="component" value="Unassembled WGS sequence"/>
</dbReference>
<comment type="caution">
    <text evidence="2">The sequence shown here is derived from an EMBL/GenBank/DDBJ whole genome shotgun (WGS) entry which is preliminary data.</text>
</comment>
<gene>
    <name evidence="2" type="ORF">P3W24_07165</name>
</gene>
<dbReference type="EMBL" id="JARJJS010000002">
    <property type="protein sequence ID" value="MDF4024737.1"/>
    <property type="molecule type" value="Genomic_DNA"/>
</dbReference>
<dbReference type="Pfam" id="PF02917">
    <property type="entry name" value="Pertussis_S1"/>
    <property type="match status" value="1"/>
</dbReference>
<sequence length="269" mass="30206">MSLVHRIGSHGLRWGLLSLFLVACTARANFLYRADTRPPSDVFQNGFTPWGDNTSLFLHVVGLTCQPGDQTTGFVATTRSEPFAIGWGRNHQSNGTHFYVYRIRAGPQFFNAARSLFHAADRSGDSTYEYTGWTYLAENEWVSHRPIAAGDIIDAVEYISRGRDTPPERGLEFANPRTQDTPGTLSRAPYEWNYQGDTMDGAGPSSLVCASACFSSQHHVLKKRDARDPDDPERWHETSRNIEACRARVRATTALLLRIVDESQRNDPR</sequence>
<dbReference type="PROSITE" id="PS51257">
    <property type="entry name" value="PROKAR_LIPOPROTEIN"/>
    <property type="match status" value="1"/>
</dbReference>
<accession>A0ABT6B9I6</accession>
<dbReference type="Gene3D" id="3.90.210.10">
    <property type="entry name" value="Heat-Labile Enterotoxin, subunit A"/>
    <property type="match status" value="1"/>
</dbReference>
<reference evidence="2 3" key="1">
    <citation type="journal article" date="2024" name="Curr. Microbiol.">
        <title>Luteibacter sahnii sp. nov., A Novel Yellow-Colored Xanthomonadin Pigment Producing Probiotic Bacterium from Healthy Rice Seed Microbiome.</title>
        <authorList>
            <person name="Jaiswal G."/>
            <person name="Rana R."/>
            <person name="Nayak P.K."/>
            <person name="Chouhan R."/>
            <person name="Gandhi S.G."/>
            <person name="Patel H.K."/>
            <person name="Patil P.B."/>
        </authorList>
    </citation>
    <scope>NUCLEOTIDE SEQUENCE [LARGE SCALE GENOMIC DNA]</scope>
    <source>
        <strain evidence="2 3">PPL201</strain>
    </source>
</reference>
<evidence type="ECO:0000313" key="2">
    <source>
        <dbReference type="EMBL" id="MDF4024737.1"/>
    </source>
</evidence>
<feature type="region of interest" description="Disordered" evidence="1">
    <location>
        <begin position="166"/>
        <end position="187"/>
    </location>
</feature>
<evidence type="ECO:0000256" key="1">
    <source>
        <dbReference type="SAM" id="MobiDB-lite"/>
    </source>
</evidence>
<dbReference type="PRINTS" id="PR01395">
    <property type="entry name" value="BORPETOXINA"/>
</dbReference>
<protein>
    <submittedName>
        <fullName evidence="2">Enterotoxin A family protein</fullName>
    </submittedName>
</protein>
<organism evidence="2 3">
    <name type="scientific">Luteibacter sahnii</name>
    <dbReference type="NCBI Taxonomy" id="3021977"/>
    <lineage>
        <taxon>Bacteria</taxon>
        <taxon>Pseudomonadati</taxon>
        <taxon>Pseudomonadota</taxon>
        <taxon>Gammaproteobacteria</taxon>
        <taxon>Lysobacterales</taxon>
        <taxon>Rhodanobacteraceae</taxon>
        <taxon>Luteibacter</taxon>
    </lineage>
</organism>
<proteinExistence type="predicted"/>
<dbReference type="SUPFAM" id="SSF56399">
    <property type="entry name" value="ADP-ribosylation"/>
    <property type="match status" value="1"/>
</dbReference>
<dbReference type="InterPro" id="IPR003898">
    <property type="entry name" value="Borpert_toxA"/>
</dbReference>
<evidence type="ECO:0000313" key="3">
    <source>
        <dbReference type="Proteomes" id="UP001528850"/>
    </source>
</evidence>
<name>A0ABT6B9I6_9GAMM</name>